<organism evidence="1 2">
    <name type="scientific">Paraglomus brasilianum</name>
    <dbReference type="NCBI Taxonomy" id="144538"/>
    <lineage>
        <taxon>Eukaryota</taxon>
        <taxon>Fungi</taxon>
        <taxon>Fungi incertae sedis</taxon>
        <taxon>Mucoromycota</taxon>
        <taxon>Glomeromycotina</taxon>
        <taxon>Glomeromycetes</taxon>
        <taxon>Paraglomerales</taxon>
        <taxon>Paraglomeraceae</taxon>
        <taxon>Paraglomus</taxon>
    </lineage>
</organism>
<reference evidence="1" key="1">
    <citation type="submission" date="2021-06" db="EMBL/GenBank/DDBJ databases">
        <authorList>
            <person name="Kallberg Y."/>
            <person name="Tangrot J."/>
            <person name="Rosling A."/>
        </authorList>
    </citation>
    <scope>NUCLEOTIDE SEQUENCE</scope>
    <source>
        <strain evidence="1">BR232B</strain>
    </source>
</reference>
<evidence type="ECO:0000313" key="2">
    <source>
        <dbReference type="Proteomes" id="UP000789739"/>
    </source>
</evidence>
<keyword evidence="2" id="KW-1185">Reference proteome</keyword>
<dbReference type="EMBL" id="CAJVPI010001310">
    <property type="protein sequence ID" value="CAG8606246.1"/>
    <property type="molecule type" value="Genomic_DNA"/>
</dbReference>
<name>A0A9N9CPD4_9GLOM</name>
<proteinExistence type="predicted"/>
<comment type="caution">
    <text evidence="1">The sequence shown here is derived from an EMBL/GenBank/DDBJ whole genome shotgun (WGS) entry which is preliminary data.</text>
</comment>
<sequence length="74" mass="8683">MSKAEIGLKIETLLEQMSESVQKKYGGFKSKRRDELLKILEVGRLLFKSDNEFENSMMVCEKDVVRVKIEMQNR</sequence>
<dbReference type="Proteomes" id="UP000789739">
    <property type="component" value="Unassembled WGS sequence"/>
</dbReference>
<dbReference type="AlphaFoldDB" id="A0A9N9CPD4"/>
<protein>
    <submittedName>
        <fullName evidence="1">7400_t:CDS:1</fullName>
    </submittedName>
</protein>
<evidence type="ECO:0000313" key="1">
    <source>
        <dbReference type="EMBL" id="CAG8606246.1"/>
    </source>
</evidence>
<dbReference type="OrthoDB" id="2378260at2759"/>
<gene>
    <name evidence="1" type="ORF">PBRASI_LOCUS7917</name>
</gene>
<accession>A0A9N9CPD4</accession>